<feature type="region of interest" description="Disordered" evidence="1">
    <location>
        <begin position="833"/>
        <end position="905"/>
    </location>
</feature>
<protein>
    <submittedName>
        <fullName evidence="4">Uncharacterized transmembrane protein DDB_G0289901</fullName>
    </submittedName>
</protein>
<dbReference type="RefSeq" id="XP_030079676.1">
    <property type="nucleotide sequence ID" value="XM_030223816.1"/>
</dbReference>
<gene>
    <name evidence="4" type="primary">LOC111605643</name>
</gene>
<evidence type="ECO:0000256" key="2">
    <source>
        <dbReference type="SAM" id="SignalP"/>
    </source>
</evidence>
<feature type="region of interest" description="Disordered" evidence="1">
    <location>
        <begin position="547"/>
        <end position="578"/>
    </location>
</feature>
<accession>A0A6J2SRE2</accession>
<evidence type="ECO:0000313" key="4">
    <source>
        <dbReference type="RefSeq" id="XP_030079676.1"/>
    </source>
</evidence>
<feature type="compositionally biased region" description="Low complexity" evidence="1">
    <location>
        <begin position="547"/>
        <end position="563"/>
    </location>
</feature>
<keyword evidence="2" id="KW-0732">Signal</keyword>
<dbReference type="Proteomes" id="UP000504633">
    <property type="component" value="Unplaced"/>
</dbReference>
<dbReference type="GeneID" id="111605643"/>
<dbReference type="InterPro" id="IPR051144">
    <property type="entry name" value="Formin_homology_domain"/>
</dbReference>
<keyword evidence="3" id="KW-1185">Reference proteome</keyword>
<dbReference type="OrthoDB" id="7869599at2759"/>
<dbReference type="PANTHER" id="PTHR45733:SF8">
    <property type="entry name" value="FORMIN-J"/>
    <property type="match status" value="1"/>
</dbReference>
<feature type="compositionally biased region" description="Pro residues" evidence="1">
    <location>
        <begin position="837"/>
        <end position="901"/>
    </location>
</feature>
<proteinExistence type="predicted"/>
<evidence type="ECO:0000313" key="3">
    <source>
        <dbReference type="Proteomes" id="UP000504633"/>
    </source>
</evidence>
<keyword evidence="4" id="KW-0472">Membrane</keyword>
<organism evidence="3 4">
    <name type="scientific">Drosophila hydei</name>
    <name type="common">Fruit fly</name>
    <dbReference type="NCBI Taxonomy" id="7224"/>
    <lineage>
        <taxon>Eukaryota</taxon>
        <taxon>Metazoa</taxon>
        <taxon>Ecdysozoa</taxon>
        <taxon>Arthropoda</taxon>
        <taxon>Hexapoda</taxon>
        <taxon>Insecta</taxon>
        <taxon>Pterygota</taxon>
        <taxon>Neoptera</taxon>
        <taxon>Endopterygota</taxon>
        <taxon>Diptera</taxon>
        <taxon>Brachycera</taxon>
        <taxon>Muscomorpha</taxon>
        <taxon>Ephydroidea</taxon>
        <taxon>Drosophilidae</taxon>
        <taxon>Drosophila</taxon>
    </lineage>
</organism>
<name>A0A6J2SRE2_DROHY</name>
<dbReference type="KEGG" id="dhe:111605643"/>
<reference evidence="4" key="1">
    <citation type="submission" date="2025-08" db="UniProtKB">
        <authorList>
            <consortium name="RefSeq"/>
        </authorList>
    </citation>
    <scope>IDENTIFICATION</scope>
    <source>
        <strain evidence="4">15085-1641.00</strain>
        <tissue evidence="4">Whole body</tissue>
    </source>
</reference>
<sequence>MWRLQLFLILSTGFLVPFEAKPATTSTSAPTTPSAAARRAGNIGRLAAKDLADLLMASMQARGIKLSDSQQTTVKSLRDMEATELQGGAILLQLGMDVIIDVLIGSSANGSCDRVIKDIKSSRDKNSLTLSLKSFLALCTFNSIECSQKQVVQIIKSTTSVKASDLPMLGSRSTRTALTLTNKTDNIKGDRESIVSFLQARSVYELSAILSTLLQVCGASSVETQRIVQNLIEMGPKDDSKKSGVNLLQINGFSTLIISLTDSLTSIANGNKSGFCAATTDSWIVRLLDMGVAKVIIMGLMTALDRSLPTASNSLIQQSANLVDPNAGLGKHSPTSKRATGSLPIVGGLLGSVANQGGNSITTGAKNIVTGNNNFFGQLVDANIPAAVDANILTNTVGTVTGSNAGSAASPVSSLLSSGRSLTGNIANRGGNTISTGPKNVVNGNNNFFGQLVDADVPLAVGANVLTNTLGTVGGSSTGGSPVSSVLSAPQNIANLGGNTITSGPKNVVSGNNNFFGQLVDLDVPAAVDANVLTNKVGTVTGNQVLSGGSAATSSRSSSLQRSENIANKGGNTITKGPKNVVRGDGNTFITGVDGDVAAGVGVNLLNSVVGTVTGGSGGAGGSSGGLVGGLLGGGSSSAQNIANKGGNTITTGAKNVVTGSGNTFIKGVDLDLVAGIGANVLNTVVGTVTGGNVPRDDIVQVVDQQGNLLMNIWDKDGVTATGSGGASSIGNDFSNTVNKGPKQIVMANDTTILKLVNLDVSALAKIDLLNSIRGSSGACNGIGNKFDNELNSGPENIVEGNRNTFVTLLNLNLDALVNLQALNSVIGSVGNDCPVTPTPEPPTPEPPTPEPPTPEPPTPEPPTPEPPTPYPPTPSPPTPFPPTPEPPTPSPPTPSPPTPNPSNCYRRYCRRWRYRPSYLCYKNCGGSYVYKP</sequence>
<dbReference type="PANTHER" id="PTHR45733">
    <property type="entry name" value="FORMIN-J"/>
    <property type="match status" value="1"/>
</dbReference>
<feature type="chain" id="PRO_5026796873" evidence="2">
    <location>
        <begin position="21"/>
        <end position="933"/>
    </location>
</feature>
<evidence type="ECO:0000256" key="1">
    <source>
        <dbReference type="SAM" id="MobiDB-lite"/>
    </source>
</evidence>
<keyword evidence="4" id="KW-0812">Transmembrane</keyword>
<dbReference type="OMA" id="CYRRYCR"/>
<feature type="signal peptide" evidence="2">
    <location>
        <begin position="1"/>
        <end position="20"/>
    </location>
</feature>
<feature type="compositionally biased region" description="Polar residues" evidence="1">
    <location>
        <begin position="564"/>
        <end position="575"/>
    </location>
</feature>
<dbReference type="AlphaFoldDB" id="A0A6J2SRE2"/>